<feature type="compositionally biased region" description="Basic and acidic residues" evidence="1">
    <location>
        <begin position="798"/>
        <end position="858"/>
    </location>
</feature>
<feature type="compositionally biased region" description="Gly residues" evidence="1">
    <location>
        <begin position="1423"/>
        <end position="1435"/>
    </location>
</feature>
<feature type="compositionally biased region" description="Low complexity" evidence="1">
    <location>
        <begin position="1643"/>
        <end position="1655"/>
    </location>
</feature>
<feature type="compositionally biased region" description="Basic and acidic residues" evidence="1">
    <location>
        <begin position="1693"/>
        <end position="1720"/>
    </location>
</feature>
<feature type="region of interest" description="Disordered" evidence="1">
    <location>
        <begin position="348"/>
        <end position="393"/>
    </location>
</feature>
<feature type="region of interest" description="Disordered" evidence="1">
    <location>
        <begin position="1743"/>
        <end position="1861"/>
    </location>
</feature>
<feature type="region of interest" description="Disordered" evidence="1">
    <location>
        <begin position="1877"/>
        <end position="1901"/>
    </location>
</feature>
<feature type="compositionally biased region" description="Basic and acidic residues" evidence="1">
    <location>
        <begin position="1449"/>
        <end position="1458"/>
    </location>
</feature>
<feature type="region of interest" description="Disordered" evidence="1">
    <location>
        <begin position="1017"/>
        <end position="1402"/>
    </location>
</feature>
<feature type="region of interest" description="Disordered" evidence="1">
    <location>
        <begin position="1635"/>
        <end position="1721"/>
    </location>
</feature>
<dbReference type="Gene3D" id="1.20.1270.60">
    <property type="entry name" value="Arfaptin homology (AH) domain/BAR domain"/>
    <property type="match status" value="1"/>
</dbReference>
<feature type="compositionally biased region" description="Acidic residues" evidence="1">
    <location>
        <begin position="787"/>
        <end position="797"/>
    </location>
</feature>
<feature type="compositionally biased region" description="Low complexity" evidence="1">
    <location>
        <begin position="876"/>
        <end position="888"/>
    </location>
</feature>
<gene>
    <name evidence="2" type="ORF">CVT24_008810</name>
</gene>
<comment type="caution">
    <text evidence="2">The sequence shown here is derived from an EMBL/GenBank/DDBJ whole genome shotgun (WGS) entry which is preliminary data.</text>
</comment>
<feature type="compositionally biased region" description="Basic and acidic residues" evidence="1">
    <location>
        <begin position="1656"/>
        <end position="1667"/>
    </location>
</feature>
<dbReference type="InParanoid" id="A0A409WD19"/>
<organism evidence="2 3">
    <name type="scientific">Panaeolus cyanescens</name>
    <dbReference type="NCBI Taxonomy" id="181874"/>
    <lineage>
        <taxon>Eukaryota</taxon>
        <taxon>Fungi</taxon>
        <taxon>Dikarya</taxon>
        <taxon>Basidiomycota</taxon>
        <taxon>Agaricomycotina</taxon>
        <taxon>Agaricomycetes</taxon>
        <taxon>Agaricomycetidae</taxon>
        <taxon>Agaricales</taxon>
        <taxon>Agaricineae</taxon>
        <taxon>Galeropsidaceae</taxon>
        <taxon>Panaeolus</taxon>
    </lineage>
</organism>
<feature type="region of interest" description="Disordered" evidence="1">
    <location>
        <begin position="1502"/>
        <end position="1621"/>
    </location>
</feature>
<feature type="region of interest" description="Disordered" evidence="1">
    <location>
        <begin position="686"/>
        <end position="975"/>
    </location>
</feature>
<dbReference type="Proteomes" id="UP000284842">
    <property type="component" value="Unassembled WGS sequence"/>
</dbReference>
<feature type="compositionally biased region" description="Basic and acidic residues" evidence="1">
    <location>
        <begin position="758"/>
        <end position="769"/>
    </location>
</feature>
<evidence type="ECO:0000313" key="3">
    <source>
        <dbReference type="Proteomes" id="UP000284842"/>
    </source>
</evidence>
<dbReference type="STRING" id="181874.A0A409WD19"/>
<feature type="compositionally biased region" description="Polar residues" evidence="1">
    <location>
        <begin position="1349"/>
        <end position="1361"/>
    </location>
</feature>
<feature type="compositionally biased region" description="Low complexity" evidence="1">
    <location>
        <begin position="1230"/>
        <end position="1239"/>
    </location>
</feature>
<feature type="compositionally biased region" description="Low complexity" evidence="1">
    <location>
        <begin position="1383"/>
        <end position="1400"/>
    </location>
</feature>
<name>A0A409WD19_9AGAR</name>
<feature type="compositionally biased region" description="Polar residues" evidence="1">
    <location>
        <begin position="1018"/>
        <end position="1029"/>
    </location>
</feature>
<feature type="compositionally biased region" description="Polar residues" evidence="1">
    <location>
        <begin position="1200"/>
        <end position="1209"/>
    </location>
</feature>
<feature type="compositionally biased region" description="Polar residues" evidence="1">
    <location>
        <begin position="1585"/>
        <end position="1595"/>
    </location>
</feature>
<evidence type="ECO:0000256" key="1">
    <source>
        <dbReference type="SAM" id="MobiDB-lite"/>
    </source>
</evidence>
<feature type="compositionally biased region" description="Basic and acidic residues" evidence="1">
    <location>
        <begin position="1827"/>
        <end position="1843"/>
    </location>
</feature>
<feature type="compositionally biased region" description="Polar residues" evidence="1">
    <location>
        <begin position="1553"/>
        <end position="1565"/>
    </location>
</feature>
<feature type="compositionally biased region" description="Low complexity" evidence="1">
    <location>
        <begin position="537"/>
        <end position="551"/>
    </location>
</feature>
<feature type="compositionally biased region" description="Basic residues" evidence="1">
    <location>
        <begin position="1061"/>
        <end position="1071"/>
    </location>
</feature>
<feature type="compositionally biased region" description="Low complexity" evidence="1">
    <location>
        <begin position="1765"/>
        <end position="1775"/>
    </location>
</feature>
<feature type="compositionally biased region" description="Low complexity" evidence="1">
    <location>
        <begin position="1599"/>
        <end position="1615"/>
    </location>
</feature>
<feature type="region of interest" description="Disordered" evidence="1">
    <location>
        <begin position="513"/>
        <end position="551"/>
    </location>
</feature>
<feature type="compositionally biased region" description="Basic and acidic residues" evidence="1">
    <location>
        <begin position="1033"/>
        <end position="1058"/>
    </location>
</feature>
<feature type="region of interest" description="Disordered" evidence="1">
    <location>
        <begin position="601"/>
        <end position="621"/>
    </location>
</feature>
<dbReference type="OrthoDB" id="3358861at2759"/>
<keyword evidence="3" id="KW-1185">Reference proteome</keyword>
<feature type="region of interest" description="Disordered" evidence="1">
    <location>
        <begin position="126"/>
        <end position="146"/>
    </location>
</feature>
<proteinExistence type="predicted"/>
<reference evidence="2 3" key="1">
    <citation type="journal article" date="2018" name="Evol. Lett.">
        <title>Horizontal gene cluster transfer increased hallucinogenic mushroom diversity.</title>
        <authorList>
            <person name="Reynolds H.T."/>
            <person name="Vijayakumar V."/>
            <person name="Gluck-Thaler E."/>
            <person name="Korotkin H.B."/>
            <person name="Matheny P.B."/>
            <person name="Slot J.C."/>
        </authorList>
    </citation>
    <scope>NUCLEOTIDE SEQUENCE [LARGE SCALE GENOMIC DNA]</scope>
    <source>
        <strain evidence="2 3">2629</strain>
    </source>
</reference>
<feature type="compositionally biased region" description="Gly residues" evidence="1">
    <location>
        <begin position="229"/>
        <end position="242"/>
    </location>
</feature>
<feature type="region of interest" description="Disordered" evidence="1">
    <location>
        <begin position="229"/>
        <end position="253"/>
    </location>
</feature>
<feature type="compositionally biased region" description="Low complexity" evidence="1">
    <location>
        <begin position="350"/>
        <end position="359"/>
    </location>
</feature>
<dbReference type="EMBL" id="NHTK01005579">
    <property type="protein sequence ID" value="PPQ76376.1"/>
    <property type="molecule type" value="Genomic_DNA"/>
</dbReference>
<dbReference type="InterPro" id="IPR027267">
    <property type="entry name" value="AH/BAR_dom_sf"/>
</dbReference>
<feature type="non-terminal residue" evidence="2">
    <location>
        <position position="1901"/>
    </location>
</feature>
<feature type="compositionally biased region" description="Polar residues" evidence="1">
    <location>
        <begin position="1304"/>
        <end position="1342"/>
    </location>
</feature>
<feature type="region of interest" description="Disordered" evidence="1">
    <location>
        <begin position="1414"/>
        <end position="1489"/>
    </location>
</feature>
<feature type="compositionally biased region" description="Basic and acidic residues" evidence="1">
    <location>
        <begin position="1083"/>
        <end position="1100"/>
    </location>
</feature>
<protein>
    <submittedName>
        <fullName evidence="2">Uncharacterized protein</fullName>
    </submittedName>
</protein>
<accession>A0A409WD19</accession>
<feature type="compositionally biased region" description="Gly residues" evidence="1">
    <location>
        <begin position="694"/>
        <end position="705"/>
    </location>
</feature>
<feature type="compositionally biased region" description="Gly residues" evidence="1">
    <location>
        <begin position="1815"/>
        <end position="1824"/>
    </location>
</feature>
<feature type="compositionally biased region" description="Gly residues" evidence="1">
    <location>
        <begin position="601"/>
        <end position="620"/>
    </location>
</feature>
<sequence length="1901" mass="200231">MVHRSADSRLLSNLLQNEKEYSKHLTHLQDYSNHSLASFAAYAAASPQPTSQVILSVAGSLAAADEALRRYVMGVDEWRDAMRGLKEMEEEVGNIMRDREILSQKSGAGNIRESLLLGHQKLSSASSLSLTSTPPDSPSPGASRPLSASFSLSIPSSTKLAAAQAELHACETHLAAKEHELAVRRCTALKEGLGARMRAMAECGWAWSEIGKEATRTLEEMGVPVRGDVGGGGGGGGLGGGYDVHSSDSRTSSPLVRQVLQAPAVPSLSPSSHPQHITHPTIQHVQVHPTVQHVQVHPYPPVAEVVSGLPSSSTTRVLNYPSVPEIMESPLAMVGALAASQVQMDRNEVYQQHQHQQQQEQHRRQEEHPQEEEDQHQQQQYQQPPPPVSILSLVDPTTAFGSRHTPAPTSLPLGQEVDTLNAQADTLNVPERDQVDTLSVPDRDEVDEPSDRELELEQEVTPIDMELDMDETVRTSATNSTIIPTAGVPATTTGIPLPTTTAVVGDTAIPATITTTHTQPTNPPPTSPTQTSDDRPASNSSSATGASSLYYTPVTPTTYKTETISYAPAIAVHVGPVGGEGGMPISGVGTGTSAVATGTGTGTGGIGSGTGMTSGVGTGTGTDVAPSALPRPISMHNSIFGDEVVVSPYAPLSRKEYFEEDLHKSVRIPPAHAIGEYEMPVATTSDGATPPLSGGVGSGGGGGGSMYAPPISTTTTRVDGSPVKRNSLLMRLGSLAGGGGGSGRSSSPSTPVSQGEGYARHVLERRITEEGVGVGGKGKGKEVVNEREDDESSEESEERWGKEKELKVVENPRFMSEERKRELKREEMKLKEKEKGKGKQKEAVDGDETKREDSERHVSFVQHRKGTESQSTVDVSKTSPTKQSSPSKGFLSGIRGLFHTRLAAPSGAKKGDHRRTVSEVVPSRDEEEEGDERRRAREDSDDDSSVFERSPVKTSSGFHLFGGKKKGGVKESKWETRTDRNIKKLEGKAGVAFPKSSFDGGGPVVVDAGGAERVLRTASVTRGGSNASVLSDAKNERERKKLRKARDGAMEVTRRESAKTPVKKGLTHRRSASVDVGVQQRKSFVESEARKTNAENEMRRSISGNGNGNGEDRKSFAESEGGTVNGIVDLGSRRRRAASEAAKSGIPRPSEEGHSSKVPMAYVPTAPGSVIPAAGLHLGEETPRPVHTRPFVRPEPMDTTPIQRKSSLAKTRKPSLDVGHAAPPLPPPVQSQTSVSPPLSRRPSTKAVSQQHVATTKPSPSKPPSSPGKSATPKAVSPSPSKATILPAGGDHPSGTLVAHSGWYAQQSPLTSTTGGAISRNTSVRSNASAPSGSGQGIPQSRGTKRQKQSVLGQGMPTTSGAGAGVGRHASLGHGSGAQAYEQLHQQPHQQQHGQPQSLLKILEDVAKVNKKGWAGQGAPVSGVGGSGGAAGGIGIPSAPPRVLTENLKAMDQDEFRSKVGASPPVQSPSHGAKVKHASTATAEGSGQALWEIKAPGSVWDQRQALIDQGSTPTKPLGMYKEASMSAPDLTRGRSMTSSKPVGGGAGRMPNGHTASGSGTSNVSASPARGQPKMPLRSAMRYPSRTPSPLVSGSSHVRAGSAPGPASSSSYPSPSTRLEPLVSITAPPPIQMSSVVGGGVGYPKPQTQGQGQTQVVKKDKGKARAVDETEDTGAESSAYETGNEAFYTDEEGERGVERERERQKEREAERRREGGMEFKTKKPVLAAPVPYTGPGLNGYAGGGGYTGGGVMKATSDVSRSDTSGHAHATTSASASGGVGEQQPRRRKSVRVSLNPTFSPSPPAIEYDEDEVQGYGQTGGQGQGYGQTERHEKEKEKAKGKGRESSSAWDWEPKPGPSRYESMAVDKAVAEQHSGMGVYNPAIASPKPHAPARQHSIVKQGR</sequence>
<evidence type="ECO:0000313" key="2">
    <source>
        <dbReference type="EMBL" id="PPQ76376.1"/>
    </source>
</evidence>